<feature type="domain" description="Fe/B12 periplasmic-binding" evidence="7">
    <location>
        <begin position="74"/>
        <end position="343"/>
    </location>
</feature>
<reference evidence="9" key="1">
    <citation type="journal article" date="2019" name="Int. J. Syst. Evol. Microbiol.">
        <title>The Global Catalogue of Microorganisms (GCM) 10K type strain sequencing project: providing services to taxonomists for standard genome sequencing and annotation.</title>
        <authorList>
            <consortium name="The Broad Institute Genomics Platform"/>
            <consortium name="The Broad Institute Genome Sequencing Center for Infectious Disease"/>
            <person name="Wu L."/>
            <person name="Ma J."/>
        </authorList>
    </citation>
    <scope>NUCLEOTIDE SEQUENCE [LARGE SCALE GENOMIC DNA]</scope>
    <source>
        <strain evidence="9">JCM 19125</strain>
    </source>
</reference>
<dbReference type="CDD" id="cd01146">
    <property type="entry name" value="FhuD"/>
    <property type="match status" value="1"/>
</dbReference>
<keyword evidence="9" id="KW-1185">Reference proteome</keyword>
<accession>A0ABP9FJM4</accession>
<gene>
    <name evidence="8" type="ORF">GCM10025789_24280</name>
</gene>
<dbReference type="Pfam" id="PF01497">
    <property type="entry name" value="Peripla_BP_2"/>
    <property type="match status" value="1"/>
</dbReference>
<evidence type="ECO:0000313" key="9">
    <source>
        <dbReference type="Proteomes" id="UP001501521"/>
    </source>
</evidence>
<feature type="compositionally biased region" description="Low complexity" evidence="5">
    <location>
        <begin position="25"/>
        <end position="44"/>
    </location>
</feature>
<feature type="chain" id="PRO_5045550644" evidence="6">
    <location>
        <begin position="19"/>
        <end position="343"/>
    </location>
</feature>
<comment type="subcellular location">
    <subcellularLocation>
        <location evidence="1">Cell envelope</location>
    </subcellularLocation>
</comment>
<protein>
    <submittedName>
        <fullName evidence="8">ABC transporter substrate-binding protein</fullName>
    </submittedName>
</protein>
<proteinExistence type="inferred from homology"/>
<evidence type="ECO:0000259" key="7">
    <source>
        <dbReference type="PROSITE" id="PS50983"/>
    </source>
</evidence>
<dbReference type="PROSITE" id="PS51257">
    <property type="entry name" value="PROKAR_LIPOPROTEIN"/>
    <property type="match status" value="1"/>
</dbReference>
<evidence type="ECO:0000256" key="4">
    <source>
        <dbReference type="ARBA" id="ARBA00022729"/>
    </source>
</evidence>
<dbReference type="RefSeq" id="WP_345583207.1">
    <property type="nucleotide sequence ID" value="NZ_BAABLV010000036.1"/>
</dbReference>
<comment type="caution">
    <text evidence="8">The sequence shown here is derived from an EMBL/GenBank/DDBJ whole genome shotgun (WGS) entry which is preliminary data.</text>
</comment>
<sequence>MFHHLTRAAATAALLALAACGTTAPPVSTSESPASTTTSDASPAEGTTAPEAAGPISVVDGRGRTVELPAAAENVVALEWGEAEILLSLGANLVGIADPQGFSTWDKAVALPDGIQDVGMRSEPSVESILALDPDVVVLSGADTSQVDRQLEGKVPVVFSTGSKAGQDLDRLRGDVELFAQVLGDAAAGEALLTEMDEALESATSRVSEAGAAGTPFLMADGWKEGSVVNIRMFAKGSMVDEIATSIGLVNAWTQPGDEAWGLGVTDVEGMAGFTAEDLRLFYSASEDDVFADGLAENPIWQSLPFVQQGRIHKLAPGTWTFGGSASVISIAEQFAAAVESER</sequence>
<name>A0ABP9FJM4_9ACTN</name>
<keyword evidence="3" id="KW-0813">Transport</keyword>
<evidence type="ECO:0000256" key="6">
    <source>
        <dbReference type="SAM" id="SignalP"/>
    </source>
</evidence>
<dbReference type="SUPFAM" id="SSF53807">
    <property type="entry name" value="Helical backbone' metal receptor"/>
    <property type="match status" value="1"/>
</dbReference>
<dbReference type="InterPro" id="IPR002491">
    <property type="entry name" value="ABC_transptr_periplasmic_BD"/>
</dbReference>
<feature type="region of interest" description="Disordered" evidence="5">
    <location>
        <begin position="25"/>
        <end position="57"/>
    </location>
</feature>
<organism evidence="8 9">
    <name type="scientific">Tessaracoccus lubricantis</name>
    <dbReference type="NCBI Taxonomy" id="545543"/>
    <lineage>
        <taxon>Bacteria</taxon>
        <taxon>Bacillati</taxon>
        <taxon>Actinomycetota</taxon>
        <taxon>Actinomycetes</taxon>
        <taxon>Propionibacteriales</taxon>
        <taxon>Propionibacteriaceae</taxon>
        <taxon>Tessaracoccus</taxon>
    </lineage>
</organism>
<dbReference type="PROSITE" id="PS50983">
    <property type="entry name" value="FE_B12_PBP"/>
    <property type="match status" value="1"/>
</dbReference>
<dbReference type="PANTHER" id="PTHR30532:SF1">
    <property type="entry name" value="IRON(3+)-HYDROXAMATE-BINDING PROTEIN FHUD"/>
    <property type="match status" value="1"/>
</dbReference>
<dbReference type="Gene3D" id="3.40.50.1980">
    <property type="entry name" value="Nitrogenase molybdenum iron protein domain"/>
    <property type="match status" value="2"/>
</dbReference>
<dbReference type="Proteomes" id="UP001501521">
    <property type="component" value="Unassembled WGS sequence"/>
</dbReference>
<dbReference type="EMBL" id="BAABLV010000036">
    <property type="protein sequence ID" value="GAA4904346.1"/>
    <property type="molecule type" value="Genomic_DNA"/>
</dbReference>
<dbReference type="PANTHER" id="PTHR30532">
    <property type="entry name" value="IRON III DICITRATE-BINDING PERIPLASMIC PROTEIN"/>
    <property type="match status" value="1"/>
</dbReference>
<evidence type="ECO:0000256" key="3">
    <source>
        <dbReference type="ARBA" id="ARBA00022448"/>
    </source>
</evidence>
<keyword evidence="4 6" id="KW-0732">Signal</keyword>
<dbReference type="InterPro" id="IPR051313">
    <property type="entry name" value="Bact_iron-sidero_bind"/>
</dbReference>
<comment type="similarity">
    <text evidence="2">Belongs to the bacterial solute-binding protein 8 family.</text>
</comment>
<feature type="signal peptide" evidence="6">
    <location>
        <begin position="1"/>
        <end position="18"/>
    </location>
</feature>
<evidence type="ECO:0000256" key="5">
    <source>
        <dbReference type="SAM" id="MobiDB-lite"/>
    </source>
</evidence>
<evidence type="ECO:0000256" key="2">
    <source>
        <dbReference type="ARBA" id="ARBA00008814"/>
    </source>
</evidence>
<evidence type="ECO:0000313" key="8">
    <source>
        <dbReference type="EMBL" id="GAA4904346.1"/>
    </source>
</evidence>
<evidence type="ECO:0000256" key="1">
    <source>
        <dbReference type="ARBA" id="ARBA00004196"/>
    </source>
</evidence>